<comment type="caution">
    <text evidence="7">The sequence shown here is derived from an EMBL/GenBank/DDBJ whole genome shotgun (WGS) entry which is preliminary data.</text>
</comment>
<gene>
    <name evidence="7" type="ORF">TKK_007112</name>
</gene>
<dbReference type="InterPro" id="IPR006612">
    <property type="entry name" value="THAP_Znf"/>
</dbReference>
<sequence length="433" mass="50088">MKCSVINCKGYKRFKFPKNSELRKKWLEAIKRPNYTPKTCHGLCEKHFKPSDMYTESYEGGYQMNQTRLKTNCIPSIFPWVVKDNQESNPATVKDEPQEIDERSTESTFATHFDSGCNSNQEQQSSFKNDISIVSTQQLSLNEYEKICTKTSLKSDEKGSLTSDNDTSEETKSVIVQTHRVSRYNLEDYRYKPIPLQHFTGLTYEKITAVLHTLEAVMTHFEELEKIINITIPNQLFLVLWKLRKCTCNLELAEHFNVSSVNASEIFKTWILNMSKTWSHMNTWPNRELVDFYISYVFKNNYPKNQITLDAKELKIDAPSNHKLKQATLSTYNKLNVKVETSPGDSIIDSQIIERSNLQKKYESDDTILADKSTIQDLNAPCNVTDKTHRVHIEKVKKTFTILSKKLTRELVPLSSEIIQVCAMLSNFKDNII</sequence>
<evidence type="ECO:0000256" key="5">
    <source>
        <dbReference type="PROSITE-ProRule" id="PRU00309"/>
    </source>
</evidence>
<keyword evidence="3" id="KW-0862">Zinc</keyword>
<evidence type="ECO:0000259" key="6">
    <source>
        <dbReference type="PROSITE" id="PS50950"/>
    </source>
</evidence>
<proteinExistence type="predicted"/>
<keyword evidence="8" id="KW-1185">Reference proteome</keyword>
<dbReference type="PROSITE" id="PS50950">
    <property type="entry name" value="ZF_THAP"/>
    <property type="match status" value="1"/>
</dbReference>
<dbReference type="EMBL" id="JBJJXI010000055">
    <property type="protein sequence ID" value="KAL3399889.1"/>
    <property type="molecule type" value="Genomic_DNA"/>
</dbReference>
<dbReference type="SMART" id="SM00980">
    <property type="entry name" value="THAP"/>
    <property type="match status" value="1"/>
</dbReference>
<dbReference type="GO" id="GO:0008270">
    <property type="term" value="F:zinc ion binding"/>
    <property type="evidence" value="ECO:0007669"/>
    <property type="project" value="UniProtKB-KW"/>
</dbReference>
<keyword evidence="2 5" id="KW-0863">Zinc-finger</keyword>
<keyword evidence="1" id="KW-0479">Metal-binding</keyword>
<evidence type="ECO:0000256" key="1">
    <source>
        <dbReference type="ARBA" id="ARBA00022723"/>
    </source>
</evidence>
<dbReference type="PANTHER" id="PTHR23080">
    <property type="entry name" value="THAP DOMAIN PROTEIN"/>
    <property type="match status" value="1"/>
</dbReference>
<dbReference type="Pfam" id="PF05485">
    <property type="entry name" value="THAP"/>
    <property type="match status" value="1"/>
</dbReference>
<name>A0ABD2X434_9HYME</name>
<dbReference type="PANTHER" id="PTHR23080:SF133">
    <property type="entry name" value="SI:CH211-262I1.5-RELATED"/>
    <property type="match status" value="1"/>
</dbReference>
<accession>A0ABD2X434</accession>
<reference evidence="7 8" key="1">
    <citation type="journal article" date="2024" name="bioRxiv">
        <title>A reference genome for Trichogramma kaykai: A tiny desert-dwelling parasitoid wasp with competing sex-ratio distorters.</title>
        <authorList>
            <person name="Culotta J."/>
            <person name="Lindsey A.R."/>
        </authorList>
    </citation>
    <scope>NUCLEOTIDE SEQUENCE [LARGE SCALE GENOMIC DNA]</scope>
    <source>
        <strain evidence="7 8">KSX58</strain>
    </source>
</reference>
<dbReference type="Gene3D" id="6.20.210.20">
    <property type="entry name" value="THAP domain"/>
    <property type="match status" value="1"/>
</dbReference>
<evidence type="ECO:0000256" key="3">
    <source>
        <dbReference type="ARBA" id="ARBA00022833"/>
    </source>
</evidence>
<keyword evidence="4 5" id="KW-0238">DNA-binding</keyword>
<evidence type="ECO:0000256" key="2">
    <source>
        <dbReference type="ARBA" id="ARBA00022771"/>
    </source>
</evidence>
<evidence type="ECO:0000256" key="4">
    <source>
        <dbReference type="ARBA" id="ARBA00023125"/>
    </source>
</evidence>
<dbReference type="AlphaFoldDB" id="A0ABD2X434"/>
<evidence type="ECO:0000313" key="7">
    <source>
        <dbReference type="EMBL" id="KAL3399889.1"/>
    </source>
</evidence>
<dbReference type="GO" id="GO:0003677">
    <property type="term" value="F:DNA binding"/>
    <property type="evidence" value="ECO:0007669"/>
    <property type="project" value="UniProtKB-UniRule"/>
</dbReference>
<feature type="domain" description="THAP-type" evidence="6">
    <location>
        <begin position="1"/>
        <end position="78"/>
    </location>
</feature>
<organism evidence="7 8">
    <name type="scientific">Trichogramma kaykai</name>
    <dbReference type="NCBI Taxonomy" id="54128"/>
    <lineage>
        <taxon>Eukaryota</taxon>
        <taxon>Metazoa</taxon>
        <taxon>Ecdysozoa</taxon>
        <taxon>Arthropoda</taxon>
        <taxon>Hexapoda</taxon>
        <taxon>Insecta</taxon>
        <taxon>Pterygota</taxon>
        <taxon>Neoptera</taxon>
        <taxon>Endopterygota</taxon>
        <taxon>Hymenoptera</taxon>
        <taxon>Apocrita</taxon>
        <taxon>Proctotrupomorpha</taxon>
        <taxon>Chalcidoidea</taxon>
        <taxon>Trichogrammatidae</taxon>
        <taxon>Trichogramma</taxon>
    </lineage>
</organism>
<dbReference type="Proteomes" id="UP001627154">
    <property type="component" value="Unassembled WGS sequence"/>
</dbReference>
<dbReference type="InterPro" id="IPR038441">
    <property type="entry name" value="THAP_Znf_sf"/>
</dbReference>
<protein>
    <recommendedName>
        <fullName evidence="6">THAP-type domain-containing protein</fullName>
    </recommendedName>
</protein>
<evidence type="ECO:0000313" key="8">
    <source>
        <dbReference type="Proteomes" id="UP001627154"/>
    </source>
</evidence>
<dbReference type="SUPFAM" id="SSF57716">
    <property type="entry name" value="Glucocorticoid receptor-like (DNA-binding domain)"/>
    <property type="match status" value="1"/>
</dbReference>